<organism evidence="7 8">
    <name type="scientific">Pelagibaculum spongiae</name>
    <dbReference type="NCBI Taxonomy" id="2080658"/>
    <lineage>
        <taxon>Bacteria</taxon>
        <taxon>Pseudomonadati</taxon>
        <taxon>Pseudomonadota</taxon>
        <taxon>Gammaproteobacteria</taxon>
        <taxon>Oceanospirillales</taxon>
        <taxon>Pelagibaculum</taxon>
    </lineage>
</organism>
<dbReference type="InterPro" id="IPR022830">
    <property type="entry name" value="Indigdn_synthA-like"/>
</dbReference>
<dbReference type="SUPFAM" id="SSF110581">
    <property type="entry name" value="Indigoidine synthase A-like"/>
    <property type="match status" value="1"/>
</dbReference>
<dbReference type="InterPro" id="IPR007342">
    <property type="entry name" value="PsuG"/>
</dbReference>
<dbReference type="OrthoDB" id="9805870at2"/>
<evidence type="ECO:0000256" key="5">
    <source>
        <dbReference type="ARBA" id="ARBA00023295"/>
    </source>
</evidence>
<keyword evidence="4 6" id="KW-0456">Lyase</keyword>
<gene>
    <name evidence="6" type="primary">psuG</name>
    <name evidence="7" type="ORF">DC094_13945</name>
</gene>
<dbReference type="GO" id="GO:0046113">
    <property type="term" value="P:nucleobase catabolic process"/>
    <property type="evidence" value="ECO:0007669"/>
    <property type="project" value="UniProtKB-UniRule"/>
</dbReference>
<comment type="cofactor">
    <cofactor evidence="6">
        <name>Mn(2+)</name>
        <dbReference type="ChEBI" id="CHEBI:29035"/>
    </cofactor>
    <text evidence="6">Binds 1 Mn(2+) ion per subunit.</text>
</comment>
<comment type="catalytic activity">
    <reaction evidence="6">
        <text>D-ribose 5-phosphate + uracil = psi-UMP + H2O</text>
        <dbReference type="Rhea" id="RHEA:18337"/>
        <dbReference type="ChEBI" id="CHEBI:15377"/>
        <dbReference type="ChEBI" id="CHEBI:17568"/>
        <dbReference type="ChEBI" id="CHEBI:58380"/>
        <dbReference type="ChEBI" id="CHEBI:78346"/>
        <dbReference type="EC" id="4.2.1.70"/>
    </reaction>
</comment>
<evidence type="ECO:0000256" key="4">
    <source>
        <dbReference type="ARBA" id="ARBA00023239"/>
    </source>
</evidence>
<keyword evidence="2 6" id="KW-0378">Hydrolase</keyword>
<evidence type="ECO:0000256" key="2">
    <source>
        <dbReference type="ARBA" id="ARBA00022801"/>
    </source>
</evidence>
<dbReference type="Proteomes" id="UP000244906">
    <property type="component" value="Unassembled WGS sequence"/>
</dbReference>
<keyword evidence="3 6" id="KW-0464">Manganese</keyword>
<feature type="active site" description="Nucleophile" evidence="6">
    <location>
        <position position="161"/>
    </location>
</feature>
<feature type="active site" description="Proton donor" evidence="6">
    <location>
        <position position="26"/>
    </location>
</feature>
<comment type="subunit">
    <text evidence="6">Homotrimer.</text>
</comment>
<evidence type="ECO:0000256" key="3">
    <source>
        <dbReference type="ARBA" id="ARBA00023211"/>
    </source>
</evidence>
<dbReference type="EMBL" id="QDDL01000005">
    <property type="protein sequence ID" value="PVZ68378.1"/>
    <property type="molecule type" value="Genomic_DNA"/>
</dbReference>
<protein>
    <recommendedName>
        <fullName evidence="6">Pseudouridine-5'-phosphate glycosidase</fullName>
        <shortName evidence="6">PsiMP glycosidase</shortName>
        <ecNumber evidence="6">4.2.1.70</ecNumber>
    </recommendedName>
</protein>
<dbReference type="GO" id="GO:0004730">
    <property type="term" value="F:pseudouridylate synthase activity"/>
    <property type="evidence" value="ECO:0007669"/>
    <property type="project" value="UniProtKB-UniRule"/>
</dbReference>
<keyword evidence="8" id="KW-1185">Reference proteome</keyword>
<dbReference type="EC" id="4.2.1.70" evidence="6"/>
<dbReference type="GO" id="GO:0016798">
    <property type="term" value="F:hydrolase activity, acting on glycosyl bonds"/>
    <property type="evidence" value="ECO:0007669"/>
    <property type="project" value="UniProtKB-KW"/>
</dbReference>
<dbReference type="GO" id="GO:0005737">
    <property type="term" value="C:cytoplasm"/>
    <property type="evidence" value="ECO:0007669"/>
    <property type="project" value="TreeGrafter"/>
</dbReference>
<comment type="similarity">
    <text evidence="6">Belongs to the pseudouridine-5'-phosphate glycosidase family.</text>
</comment>
<dbReference type="PANTHER" id="PTHR42909">
    <property type="entry name" value="ZGC:136858"/>
    <property type="match status" value="1"/>
</dbReference>
<proteinExistence type="inferred from homology"/>
<keyword evidence="1 6" id="KW-0479">Metal-binding</keyword>
<evidence type="ECO:0000313" key="7">
    <source>
        <dbReference type="EMBL" id="PVZ68378.1"/>
    </source>
</evidence>
<dbReference type="PANTHER" id="PTHR42909:SF1">
    <property type="entry name" value="CARBOHYDRATE KINASE PFKB DOMAIN-CONTAINING PROTEIN"/>
    <property type="match status" value="1"/>
</dbReference>
<dbReference type="Gene3D" id="3.40.1790.10">
    <property type="entry name" value="Indigoidine synthase domain"/>
    <property type="match status" value="1"/>
</dbReference>
<comment type="function">
    <text evidence="6">Catalyzes the reversible cleavage of pseudouridine 5'-phosphate (PsiMP) to ribose 5-phosphate and uracil. Functions biologically in the cleavage direction, as part of a pseudouridine degradation pathway.</text>
</comment>
<sequence length="305" mass="32505">MMNPYLDIHPDVKAALQANKPVVALESTIISHGMPYPDNVATALKVEETIRENGAVPATIAIINGRIKVGLTHAEIEHLGKTGLGIIKTSRRDLPIILSKKMDGATTVATTMIAAAMAGIKIFATGGIGGVHRGAETSFDISADLQELAKTDVAVICAGCKSILDIGLTLEYLETNGVPVIGHGVKQMPAFYNRESNFEVDHQLDSSQEIAAALKAKWDADLKGGVVIANPIPHEHSMPRDVIDAAIEQALKELDEQGVKGKQSTPFLLSRVKELTGGDSLKSNIELVMNNARLASKIAADYCKL</sequence>
<dbReference type="GO" id="GO:0046872">
    <property type="term" value="F:metal ion binding"/>
    <property type="evidence" value="ECO:0007669"/>
    <property type="project" value="UniProtKB-KW"/>
</dbReference>
<evidence type="ECO:0000256" key="1">
    <source>
        <dbReference type="ARBA" id="ARBA00022723"/>
    </source>
</evidence>
<evidence type="ECO:0000313" key="8">
    <source>
        <dbReference type="Proteomes" id="UP000244906"/>
    </source>
</evidence>
<feature type="binding site" evidence="6">
    <location>
        <position position="108"/>
    </location>
    <ligand>
        <name>substrate</name>
    </ligand>
</feature>
<evidence type="ECO:0000256" key="6">
    <source>
        <dbReference type="HAMAP-Rule" id="MF_01876"/>
    </source>
</evidence>
<comment type="caution">
    <text evidence="7">The sequence shown here is derived from an EMBL/GenBank/DDBJ whole genome shotgun (WGS) entry which is preliminary data.</text>
</comment>
<dbReference type="Pfam" id="PF04227">
    <property type="entry name" value="Indigoidine_A"/>
    <property type="match status" value="1"/>
</dbReference>
<accession>A0A2V1GWQ6</accession>
<reference evidence="7 8" key="1">
    <citation type="submission" date="2018-04" db="EMBL/GenBank/DDBJ databases">
        <title>Thalassorhabdus spongiae gen. nov., sp. nov., isolated from a marine sponge in South-West Iceland.</title>
        <authorList>
            <person name="Knobloch S."/>
            <person name="Daussin A."/>
            <person name="Johannsson R."/>
            <person name="Marteinsson V.T."/>
        </authorList>
    </citation>
    <scope>NUCLEOTIDE SEQUENCE [LARGE SCALE GENOMIC DNA]</scope>
    <source>
        <strain evidence="7 8">Hp12</strain>
    </source>
</reference>
<feature type="binding site" evidence="6">
    <location>
        <begin position="142"/>
        <end position="144"/>
    </location>
    <ligand>
        <name>substrate</name>
    </ligand>
</feature>
<feature type="binding site" evidence="6">
    <location>
        <position position="140"/>
    </location>
    <ligand>
        <name>Mn(2+)</name>
        <dbReference type="ChEBI" id="CHEBI:29035"/>
    </ligand>
</feature>
<feature type="binding site" evidence="6">
    <location>
        <position position="88"/>
    </location>
    <ligand>
        <name>substrate</name>
    </ligand>
</feature>
<name>A0A2V1GWQ6_9GAMM</name>
<dbReference type="HAMAP" id="MF_01876">
    <property type="entry name" value="PsiMP_glycosidase"/>
    <property type="match status" value="1"/>
</dbReference>
<dbReference type="AlphaFoldDB" id="A0A2V1GWQ6"/>
<keyword evidence="5 6" id="KW-0326">Glycosidase</keyword>